<keyword evidence="2" id="KW-1185">Reference proteome</keyword>
<accession>A0A401H2H9</accession>
<protein>
    <submittedName>
        <fullName evidence="1">Uncharacterized protein</fullName>
    </submittedName>
</protein>
<dbReference type="AlphaFoldDB" id="A0A401H2H9"/>
<organism evidence="1 2">
    <name type="scientific">Sparassis crispa</name>
    <dbReference type="NCBI Taxonomy" id="139825"/>
    <lineage>
        <taxon>Eukaryota</taxon>
        <taxon>Fungi</taxon>
        <taxon>Dikarya</taxon>
        <taxon>Basidiomycota</taxon>
        <taxon>Agaricomycotina</taxon>
        <taxon>Agaricomycetes</taxon>
        <taxon>Polyporales</taxon>
        <taxon>Sparassidaceae</taxon>
        <taxon>Sparassis</taxon>
    </lineage>
</organism>
<evidence type="ECO:0000313" key="1">
    <source>
        <dbReference type="EMBL" id="GBE88637.1"/>
    </source>
</evidence>
<proteinExistence type="predicted"/>
<evidence type="ECO:0000313" key="2">
    <source>
        <dbReference type="Proteomes" id="UP000287166"/>
    </source>
</evidence>
<dbReference type="Proteomes" id="UP000287166">
    <property type="component" value="Unassembled WGS sequence"/>
</dbReference>
<dbReference type="GeneID" id="38785554"/>
<dbReference type="EMBL" id="BFAD01000014">
    <property type="protein sequence ID" value="GBE88637.1"/>
    <property type="molecule type" value="Genomic_DNA"/>
</dbReference>
<dbReference type="InParanoid" id="A0A401H2H9"/>
<gene>
    <name evidence="1" type="ORF">SCP_1400420</name>
</gene>
<dbReference type="RefSeq" id="XP_027619550.1">
    <property type="nucleotide sequence ID" value="XM_027763749.1"/>
</dbReference>
<sequence>MVVVHMTTGAFRCGSSMRDTLYRSMLNIHATSAPPNQITLINFEVGSPETMAVHGHDCCYKVRVDATAASLKLLSETLRYGFLEWLPHQRNGKNDYTINQLIAKIKAVPEDRGLGQYNILYTIKLSNLENGILSDVNICKVILRVAQHRTDEIKTET</sequence>
<comment type="caution">
    <text evidence="1">The sequence shown here is derived from an EMBL/GenBank/DDBJ whole genome shotgun (WGS) entry which is preliminary data.</text>
</comment>
<reference evidence="1 2" key="1">
    <citation type="journal article" date="2018" name="Sci. Rep.">
        <title>Genome sequence of the cauliflower mushroom Sparassis crispa (Hanabiratake) and its association with beneficial usage.</title>
        <authorList>
            <person name="Kiyama R."/>
            <person name="Furutani Y."/>
            <person name="Kawaguchi K."/>
            <person name="Nakanishi T."/>
        </authorList>
    </citation>
    <scope>NUCLEOTIDE SEQUENCE [LARGE SCALE GENOMIC DNA]</scope>
</reference>
<name>A0A401H2H9_9APHY</name>